<dbReference type="AlphaFoldDB" id="A0AAN6QL97"/>
<evidence type="ECO:0000313" key="2">
    <source>
        <dbReference type="EMBL" id="KAK4108907.1"/>
    </source>
</evidence>
<proteinExistence type="predicted"/>
<feature type="compositionally biased region" description="Basic and acidic residues" evidence="1">
    <location>
        <begin position="41"/>
        <end position="55"/>
    </location>
</feature>
<reference evidence="2" key="1">
    <citation type="journal article" date="2023" name="Mol. Phylogenet. Evol.">
        <title>Genome-scale phylogeny and comparative genomics of the fungal order Sordariales.</title>
        <authorList>
            <person name="Hensen N."/>
            <person name="Bonometti L."/>
            <person name="Westerberg I."/>
            <person name="Brannstrom I.O."/>
            <person name="Guillou S."/>
            <person name="Cros-Aarteil S."/>
            <person name="Calhoun S."/>
            <person name="Haridas S."/>
            <person name="Kuo A."/>
            <person name="Mondo S."/>
            <person name="Pangilinan J."/>
            <person name="Riley R."/>
            <person name="LaButti K."/>
            <person name="Andreopoulos B."/>
            <person name="Lipzen A."/>
            <person name="Chen C."/>
            <person name="Yan M."/>
            <person name="Daum C."/>
            <person name="Ng V."/>
            <person name="Clum A."/>
            <person name="Steindorff A."/>
            <person name="Ohm R.A."/>
            <person name="Martin F."/>
            <person name="Silar P."/>
            <person name="Natvig D.O."/>
            <person name="Lalanne C."/>
            <person name="Gautier V."/>
            <person name="Ament-Velasquez S.L."/>
            <person name="Kruys A."/>
            <person name="Hutchinson M.I."/>
            <person name="Powell A.J."/>
            <person name="Barry K."/>
            <person name="Miller A.N."/>
            <person name="Grigoriev I.V."/>
            <person name="Debuchy R."/>
            <person name="Gladieux P."/>
            <person name="Hiltunen Thoren M."/>
            <person name="Johannesson H."/>
        </authorList>
    </citation>
    <scope>NUCLEOTIDE SEQUENCE</scope>
    <source>
        <strain evidence="2">CBS 508.74</strain>
    </source>
</reference>
<feature type="compositionally biased region" description="Low complexity" evidence="1">
    <location>
        <begin position="56"/>
        <end position="65"/>
    </location>
</feature>
<dbReference type="EMBL" id="MU853359">
    <property type="protein sequence ID" value="KAK4108907.1"/>
    <property type="molecule type" value="Genomic_DNA"/>
</dbReference>
<organism evidence="2 3">
    <name type="scientific">Canariomyces notabilis</name>
    <dbReference type="NCBI Taxonomy" id="2074819"/>
    <lineage>
        <taxon>Eukaryota</taxon>
        <taxon>Fungi</taxon>
        <taxon>Dikarya</taxon>
        <taxon>Ascomycota</taxon>
        <taxon>Pezizomycotina</taxon>
        <taxon>Sordariomycetes</taxon>
        <taxon>Sordariomycetidae</taxon>
        <taxon>Sordariales</taxon>
        <taxon>Chaetomiaceae</taxon>
        <taxon>Canariomyces</taxon>
    </lineage>
</organism>
<keyword evidence="3" id="KW-1185">Reference proteome</keyword>
<evidence type="ECO:0000313" key="3">
    <source>
        <dbReference type="Proteomes" id="UP001302812"/>
    </source>
</evidence>
<dbReference type="GeneID" id="89942237"/>
<feature type="region of interest" description="Disordered" evidence="1">
    <location>
        <begin position="1"/>
        <end position="71"/>
    </location>
</feature>
<dbReference type="PANTHER" id="PTHR35587:SF4">
    <property type="match status" value="1"/>
</dbReference>
<protein>
    <submittedName>
        <fullName evidence="2">Uncharacterized protein</fullName>
    </submittedName>
</protein>
<dbReference type="RefSeq" id="XP_064666477.1">
    <property type="nucleotide sequence ID" value="XM_064818112.1"/>
</dbReference>
<reference evidence="2" key="2">
    <citation type="submission" date="2023-05" db="EMBL/GenBank/DDBJ databases">
        <authorList>
            <consortium name="Lawrence Berkeley National Laboratory"/>
            <person name="Steindorff A."/>
            <person name="Hensen N."/>
            <person name="Bonometti L."/>
            <person name="Westerberg I."/>
            <person name="Brannstrom I.O."/>
            <person name="Guillou S."/>
            <person name="Cros-Aarteil S."/>
            <person name="Calhoun S."/>
            <person name="Haridas S."/>
            <person name="Kuo A."/>
            <person name="Mondo S."/>
            <person name="Pangilinan J."/>
            <person name="Riley R."/>
            <person name="Labutti K."/>
            <person name="Andreopoulos B."/>
            <person name="Lipzen A."/>
            <person name="Chen C."/>
            <person name="Yanf M."/>
            <person name="Daum C."/>
            <person name="Ng V."/>
            <person name="Clum A."/>
            <person name="Ohm R."/>
            <person name="Martin F."/>
            <person name="Silar P."/>
            <person name="Natvig D."/>
            <person name="Lalanne C."/>
            <person name="Gautier V."/>
            <person name="Ament-Velasquez S.L."/>
            <person name="Kruys A."/>
            <person name="Hutchinson M.I."/>
            <person name="Powell A.J."/>
            <person name="Barry K."/>
            <person name="Miller A.N."/>
            <person name="Grigoriev I.V."/>
            <person name="Debuchy R."/>
            <person name="Gladieux P."/>
            <person name="Thoren M.H."/>
            <person name="Johannesson H."/>
        </authorList>
    </citation>
    <scope>NUCLEOTIDE SEQUENCE</scope>
    <source>
        <strain evidence="2">CBS 508.74</strain>
    </source>
</reference>
<accession>A0AAN6QL97</accession>
<dbReference type="PANTHER" id="PTHR35587">
    <property type="entry name" value="EXPRESSED PROTEIN"/>
    <property type="match status" value="1"/>
</dbReference>
<gene>
    <name evidence="2" type="ORF">N656DRAFT_801342</name>
</gene>
<name>A0AAN6QL97_9PEZI</name>
<evidence type="ECO:0000256" key="1">
    <source>
        <dbReference type="SAM" id="MobiDB-lite"/>
    </source>
</evidence>
<feature type="compositionally biased region" description="Basic and acidic residues" evidence="1">
    <location>
        <begin position="1"/>
        <end position="10"/>
    </location>
</feature>
<comment type="caution">
    <text evidence="2">The sequence shown here is derived from an EMBL/GenBank/DDBJ whole genome shotgun (WGS) entry which is preliminary data.</text>
</comment>
<dbReference type="Proteomes" id="UP001302812">
    <property type="component" value="Unassembled WGS sequence"/>
</dbReference>
<sequence length="111" mass="12154">MSDTQTERTSDSTGRGRTAARGRDRQDTAQTTEPSGQLVRRHTDNQGDHLARRQDQPAARAQSQAGRKGAPALRLDMDLDVDVQLKAKIEGDITLSILDSDQYNQQGGQHG</sequence>